<feature type="non-terminal residue" evidence="9">
    <location>
        <position position="134"/>
    </location>
</feature>
<evidence type="ECO:0000256" key="6">
    <source>
        <dbReference type="ARBA" id="ARBA00023136"/>
    </source>
</evidence>
<comment type="caution">
    <text evidence="9">The sequence shown here is derived from an EMBL/GenBank/DDBJ whole genome shotgun (WGS) entry which is preliminary data.</text>
</comment>
<comment type="subcellular location">
    <subcellularLocation>
        <location evidence="1 7">Cell membrane</location>
        <topology evidence="1 7">Multi-pass membrane protein</topology>
    </subcellularLocation>
</comment>
<accession>A0A9X9A5Y7</accession>
<name>A0A9X9A5Y7_BACCE</name>
<feature type="transmembrane region" description="Helical" evidence="7">
    <location>
        <begin position="52"/>
        <end position="74"/>
    </location>
</feature>
<dbReference type="AlphaFoldDB" id="A0A9X9A5Y7"/>
<evidence type="ECO:0000256" key="2">
    <source>
        <dbReference type="ARBA" id="ARBA00022448"/>
    </source>
</evidence>
<keyword evidence="6 7" id="KW-0472">Membrane</keyword>
<dbReference type="Proteomes" id="UP000308444">
    <property type="component" value="Unassembled WGS sequence"/>
</dbReference>
<feature type="transmembrane region" description="Helical" evidence="7">
    <location>
        <begin position="6"/>
        <end position="23"/>
    </location>
</feature>
<reference evidence="9 10" key="1">
    <citation type="journal article" date="2019" name="Environ. Microbiol.">
        <title>An active ?-lactamase is a part of an orchestrated cell wall stress resistance network of Bacillus subtilis and related rhizosphere species.</title>
        <authorList>
            <person name="Bucher T."/>
            <person name="Keren-Paz A."/>
            <person name="Hausser J."/>
            <person name="Olender T."/>
            <person name="Cytryn E."/>
            <person name="Kolodkin-Gal I."/>
        </authorList>
    </citation>
    <scope>NUCLEOTIDE SEQUENCE [LARGE SCALE GENOMIC DNA]</scope>
    <source>
        <strain evidence="9 10">I32</strain>
    </source>
</reference>
<dbReference type="Gene3D" id="1.10.3720.10">
    <property type="entry name" value="MetI-like"/>
    <property type="match status" value="1"/>
</dbReference>
<evidence type="ECO:0000256" key="5">
    <source>
        <dbReference type="ARBA" id="ARBA00022989"/>
    </source>
</evidence>
<evidence type="ECO:0000256" key="7">
    <source>
        <dbReference type="RuleBase" id="RU363032"/>
    </source>
</evidence>
<feature type="non-terminal residue" evidence="9">
    <location>
        <position position="1"/>
    </location>
</feature>
<keyword evidence="2 7" id="KW-0813">Transport</keyword>
<dbReference type="Pfam" id="PF00528">
    <property type="entry name" value="BPD_transp_1"/>
    <property type="match status" value="1"/>
</dbReference>
<organism evidence="9 10">
    <name type="scientific">Bacillus cereus</name>
    <dbReference type="NCBI Taxonomy" id="1396"/>
    <lineage>
        <taxon>Bacteria</taxon>
        <taxon>Bacillati</taxon>
        <taxon>Bacillota</taxon>
        <taxon>Bacilli</taxon>
        <taxon>Bacillales</taxon>
        <taxon>Bacillaceae</taxon>
        <taxon>Bacillus</taxon>
        <taxon>Bacillus cereus group</taxon>
    </lineage>
</organism>
<evidence type="ECO:0000256" key="1">
    <source>
        <dbReference type="ARBA" id="ARBA00004651"/>
    </source>
</evidence>
<dbReference type="PANTHER" id="PTHR30183:SF3">
    <property type="entry name" value="MOLYBDENUM TRANSPORT SYSTEM PERMEASE PROTEIN MODB"/>
    <property type="match status" value="1"/>
</dbReference>
<evidence type="ECO:0000313" key="9">
    <source>
        <dbReference type="EMBL" id="TKI99935.1"/>
    </source>
</evidence>
<evidence type="ECO:0000256" key="4">
    <source>
        <dbReference type="ARBA" id="ARBA00022692"/>
    </source>
</evidence>
<dbReference type="InterPro" id="IPR035906">
    <property type="entry name" value="MetI-like_sf"/>
</dbReference>
<dbReference type="GO" id="GO:0055085">
    <property type="term" value="P:transmembrane transport"/>
    <property type="evidence" value="ECO:0007669"/>
    <property type="project" value="InterPro"/>
</dbReference>
<dbReference type="SUPFAM" id="SSF161098">
    <property type="entry name" value="MetI-like"/>
    <property type="match status" value="1"/>
</dbReference>
<dbReference type="PANTHER" id="PTHR30183">
    <property type="entry name" value="MOLYBDENUM TRANSPORT SYSTEM PERMEASE PROTEIN MODB"/>
    <property type="match status" value="1"/>
</dbReference>
<gene>
    <name evidence="9" type="ORF">FC695_22810</name>
</gene>
<feature type="domain" description="ABC transmembrane type-1" evidence="8">
    <location>
        <begin position="1"/>
        <end position="127"/>
    </location>
</feature>
<keyword evidence="4 7" id="KW-0812">Transmembrane</keyword>
<evidence type="ECO:0000313" key="10">
    <source>
        <dbReference type="Proteomes" id="UP000308444"/>
    </source>
</evidence>
<dbReference type="PROSITE" id="PS50928">
    <property type="entry name" value="ABC_TM1"/>
    <property type="match status" value="1"/>
</dbReference>
<keyword evidence="5 7" id="KW-1133">Transmembrane helix</keyword>
<sequence>FFSLGGMVLIMSLHLFPFLYFMLKNTLLQIGSSKEEAAAVHGGSFFYRLRKIILPLLVSSYVMGALLIFVKTIAEFGTPATFGRRIGFHVLTSEIHKFISSWPIDFSSATALSSLLLSACMLIWYMQNVLNRKY</sequence>
<protein>
    <submittedName>
        <fullName evidence="9">ABC transporter permease subunit</fullName>
    </submittedName>
</protein>
<comment type="similarity">
    <text evidence="7">Belongs to the binding-protein-dependent transport system permease family.</text>
</comment>
<dbReference type="CDD" id="cd06261">
    <property type="entry name" value="TM_PBP2"/>
    <property type="match status" value="1"/>
</dbReference>
<evidence type="ECO:0000259" key="8">
    <source>
        <dbReference type="PROSITE" id="PS50928"/>
    </source>
</evidence>
<proteinExistence type="inferred from homology"/>
<dbReference type="InterPro" id="IPR000515">
    <property type="entry name" value="MetI-like"/>
</dbReference>
<dbReference type="EMBL" id="SZOH01001724">
    <property type="protein sequence ID" value="TKI99935.1"/>
    <property type="molecule type" value="Genomic_DNA"/>
</dbReference>
<keyword evidence="3" id="KW-1003">Cell membrane</keyword>
<feature type="transmembrane region" description="Helical" evidence="7">
    <location>
        <begin position="106"/>
        <end position="126"/>
    </location>
</feature>
<evidence type="ECO:0000256" key="3">
    <source>
        <dbReference type="ARBA" id="ARBA00022475"/>
    </source>
</evidence>
<dbReference type="GO" id="GO:0005886">
    <property type="term" value="C:plasma membrane"/>
    <property type="evidence" value="ECO:0007669"/>
    <property type="project" value="UniProtKB-SubCell"/>
</dbReference>